<evidence type="ECO:0000313" key="3">
    <source>
        <dbReference type="Proteomes" id="UP000247922"/>
    </source>
</evidence>
<dbReference type="PANTHER" id="PTHR34351:SF2">
    <property type="entry name" value="DUF58 DOMAIN-CONTAINING PROTEIN"/>
    <property type="match status" value="1"/>
</dbReference>
<dbReference type="RefSeq" id="WP_110251400.1">
    <property type="nucleotide sequence ID" value="NZ_QJJR01000006.1"/>
</dbReference>
<comment type="caution">
    <text evidence="2">The sequence shown here is derived from an EMBL/GenBank/DDBJ whole genome shotgun (WGS) entry which is preliminary data.</text>
</comment>
<dbReference type="OrthoDB" id="140416at2"/>
<name>A0A2V3WD98_9BACI</name>
<protein>
    <submittedName>
        <fullName evidence="2">Uncharacterized protein (DUF58 family)</fullName>
    </submittedName>
</protein>
<dbReference type="PANTHER" id="PTHR34351">
    <property type="entry name" value="SLR1927 PROTEIN-RELATED"/>
    <property type="match status" value="1"/>
</dbReference>
<dbReference type="EMBL" id="QJJR01000006">
    <property type="protein sequence ID" value="PXW91064.1"/>
    <property type="molecule type" value="Genomic_DNA"/>
</dbReference>
<keyword evidence="1" id="KW-0472">Membrane</keyword>
<evidence type="ECO:0000313" key="2">
    <source>
        <dbReference type="EMBL" id="PXW91064.1"/>
    </source>
</evidence>
<sequence>MRFRCLLSKWLQLSFILGLTYSYAMFQGGPLSWFIFYVSLFVVFYLFLLTIYPQRWIQVHLELPDERKIASETVTLKVSVRLKLPLPFMYLHLKTYLPPSITYRFDGEKSFEIAPWTKRDPVIETLRIALLGRRYNEDIQLDSLVRGTHHFQRVDVSLTDPFLFVKRDFSAAVNQTLTVYPYHLSSARPIEERQVIGMASKKRSFRDQTDHIAGLRAYLPGDKMSRIDWKKSAQTDMLMTKTFDPLTTQEANIMVYPSETVEENEWILTLLYWFIREAKKRHEVLSIVFINELDICLDSQASLMHTEEQLAELALTGENPITELPTGEHVLLTSVLSKTLVDEIATHYQQRHFFDVYLTKALDALTSEEKHQLERLKQWLRVYPFDYATLFGGDRTNA</sequence>
<organism evidence="2 3">
    <name type="scientific">Streptohalobacillus salinus</name>
    <dbReference type="NCBI Taxonomy" id="621096"/>
    <lineage>
        <taxon>Bacteria</taxon>
        <taxon>Bacillati</taxon>
        <taxon>Bacillota</taxon>
        <taxon>Bacilli</taxon>
        <taxon>Bacillales</taxon>
        <taxon>Bacillaceae</taxon>
        <taxon>Streptohalobacillus</taxon>
    </lineage>
</organism>
<dbReference type="Proteomes" id="UP000247922">
    <property type="component" value="Unassembled WGS sequence"/>
</dbReference>
<keyword evidence="1" id="KW-0812">Transmembrane</keyword>
<keyword evidence="3" id="KW-1185">Reference proteome</keyword>
<gene>
    <name evidence="2" type="ORF">DES38_106101</name>
</gene>
<proteinExistence type="predicted"/>
<dbReference type="AlphaFoldDB" id="A0A2V3WD98"/>
<keyword evidence="1" id="KW-1133">Transmembrane helix</keyword>
<accession>A0A2V3WD98</accession>
<reference evidence="2 3" key="1">
    <citation type="submission" date="2018-05" db="EMBL/GenBank/DDBJ databases">
        <title>Genomic Encyclopedia of Type Strains, Phase IV (KMG-IV): sequencing the most valuable type-strain genomes for metagenomic binning, comparative biology and taxonomic classification.</title>
        <authorList>
            <person name="Goeker M."/>
        </authorList>
    </citation>
    <scope>NUCLEOTIDE SEQUENCE [LARGE SCALE GENOMIC DNA]</scope>
    <source>
        <strain evidence="2 3">DSM 22440</strain>
    </source>
</reference>
<evidence type="ECO:0000256" key="1">
    <source>
        <dbReference type="SAM" id="Phobius"/>
    </source>
</evidence>
<feature type="transmembrane region" description="Helical" evidence="1">
    <location>
        <begin position="34"/>
        <end position="52"/>
    </location>
</feature>